<sequence length="169" mass="19732">MVWWPLKGNSTDSQPEDIDKIEKKYPVFLEDVPPKFQDEQLLEAENAKKMHDAKLPPEGQQYSTAGEVNRYLKSLSWDNFQFSNLIQIPCFRDAGLSGFSCMFVFSTVLFLYHRDLRKSLNWGYGGLLLGSVFGWEHCNRIRRNGEKVVQLAQHRYQENQKKKNEGKKN</sequence>
<dbReference type="PIRSF" id="PIRSF007871">
    <property type="entry name" value="Cox20"/>
    <property type="match status" value="1"/>
</dbReference>
<organism evidence="10 11">
    <name type="scientific">Eeniella nana</name>
    <name type="common">Yeast</name>
    <name type="synonym">Brettanomyces nanus</name>
    <dbReference type="NCBI Taxonomy" id="13502"/>
    <lineage>
        <taxon>Eukaryota</taxon>
        <taxon>Fungi</taxon>
        <taxon>Dikarya</taxon>
        <taxon>Ascomycota</taxon>
        <taxon>Saccharomycotina</taxon>
        <taxon>Pichiomycetes</taxon>
        <taxon>Pichiales</taxon>
        <taxon>Pichiaceae</taxon>
        <taxon>Brettanomyces</taxon>
    </lineage>
</organism>
<gene>
    <name evidence="10" type="ORF">FOA43_004112</name>
</gene>
<dbReference type="Pfam" id="PF12597">
    <property type="entry name" value="Cox20"/>
    <property type="match status" value="1"/>
</dbReference>
<evidence type="ECO:0000256" key="7">
    <source>
        <dbReference type="ARBA" id="ARBA00023128"/>
    </source>
</evidence>
<evidence type="ECO:0000256" key="5">
    <source>
        <dbReference type="ARBA" id="ARBA00022792"/>
    </source>
</evidence>
<evidence type="ECO:0000313" key="10">
    <source>
        <dbReference type="EMBL" id="QPG76718.1"/>
    </source>
</evidence>
<dbReference type="EMBL" id="CP064815">
    <property type="protein sequence ID" value="QPG76718.1"/>
    <property type="molecule type" value="Genomic_DNA"/>
</dbReference>
<name>A0A875S6Z3_EENNA</name>
<comment type="subcellular location">
    <subcellularLocation>
        <location evidence="1 9">Mitochondrion inner membrane</location>
    </subcellularLocation>
</comment>
<dbReference type="OrthoDB" id="14603at2759"/>
<evidence type="ECO:0000256" key="6">
    <source>
        <dbReference type="ARBA" id="ARBA00022989"/>
    </source>
</evidence>
<keyword evidence="6" id="KW-1133">Transmembrane helix</keyword>
<proteinExistence type="inferred from homology"/>
<keyword evidence="8 9" id="KW-0472">Membrane</keyword>
<evidence type="ECO:0000313" key="11">
    <source>
        <dbReference type="Proteomes" id="UP000662931"/>
    </source>
</evidence>
<dbReference type="PANTHER" id="PTHR31586">
    <property type="entry name" value="CYTOCHROME C OXIDASE PROTEIN 20"/>
    <property type="match status" value="1"/>
</dbReference>
<dbReference type="KEGG" id="bnn:FOA43_004112"/>
<dbReference type="GO" id="GO:0033617">
    <property type="term" value="P:mitochondrial respiratory chain complex IV assembly"/>
    <property type="evidence" value="ECO:0007669"/>
    <property type="project" value="InterPro"/>
</dbReference>
<comment type="similarity">
    <text evidence="2 9">Belongs to the COX20 family.</text>
</comment>
<dbReference type="Proteomes" id="UP000662931">
    <property type="component" value="Chromosome 4"/>
</dbReference>
<comment type="function">
    <text evidence="9">Involved in the assembly of the cytochrome c oxidase complex.</text>
</comment>
<evidence type="ECO:0000256" key="8">
    <source>
        <dbReference type="ARBA" id="ARBA00023136"/>
    </source>
</evidence>
<dbReference type="GeneID" id="62197512"/>
<keyword evidence="7 9" id="KW-0496">Mitochondrion</keyword>
<protein>
    <recommendedName>
        <fullName evidence="3 9">Cytochrome c oxidase assembly protein COX20, mitochondrial</fullName>
    </recommendedName>
</protein>
<evidence type="ECO:0000256" key="9">
    <source>
        <dbReference type="PIRNR" id="PIRNR007871"/>
    </source>
</evidence>
<evidence type="ECO:0000256" key="4">
    <source>
        <dbReference type="ARBA" id="ARBA00022692"/>
    </source>
</evidence>
<evidence type="ECO:0000256" key="2">
    <source>
        <dbReference type="ARBA" id="ARBA00009575"/>
    </source>
</evidence>
<accession>A0A875S6Z3</accession>
<reference evidence="10" key="1">
    <citation type="submission" date="2020-10" db="EMBL/GenBank/DDBJ databases">
        <authorList>
            <person name="Roach M.J.R."/>
        </authorList>
    </citation>
    <scope>NUCLEOTIDE SEQUENCE</scope>
    <source>
        <strain evidence="10">CBS 1945</strain>
    </source>
</reference>
<dbReference type="InterPro" id="IPR022533">
    <property type="entry name" value="Cox20"/>
</dbReference>
<dbReference type="PANTHER" id="PTHR31586:SF1">
    <property type="entry name" value="CYTOCHROME C OXIDASE ASSEMBLY PROTEIN COX20, MITOCHONDRIAL"/>
    <property type="match status" value="1"/>
</dbReference>
<keyword evidence="4" id="KW-0812">Transmembrane</keyword>
<evidence type="ECO:0000256" key="1">
    <source>
        <dbReference type="ARBA" id="ARBA00004273"/>
    </source>
</evidence>
<evidence type="ECO:0000256" key="3">
    <source>
        <dbReference type="ARBA" id="ARBA00017689"/>
    </source>
</evidence>
<keyword evidence="5 9" id="KW-0999">Mitochondrion inner membrane</keyword>
<dbReference type="AlphaFoldDB" id="A0A875S6Z3"/>
<keyword evidence="11" id="KW-1185">Reference proteome</keyword>
<dbReference type="RefSeq" id="XP_038780283.1">
    <property type="nucleotide sequence ID" value="XM_038924355.1"/>
</dbReference>
<dbReference type="GO" id="GO:0005743">
    <property type="term" value="C:mitochondrial inner membrane"/>
    <property type="evidence" value="ECO:0007669"/>
    <property type="project" value="UniProtKB-SubCell"/>
</dbReference>